<dbReference type="Proteomes" id="UP000641588">
    <property type="component" value="Unassembled WGS sequence"/>
</dbReference>
<keyword evidence="2" id="KW-1185">Reference proteome</keyword>
<gene>
    <name evidence="1" type="ORF">GC093_32185</name>
</gene>
<dbReference type="RefSeq" id="WP_171656111.1">
    <property type="nucleotide sequence ID" value="NZ_WHOD01000123.1"/>
</dbReference>
<evidence type="ECO:0000313" key="1">
    <source>
        <dbReference type="EMBL" id="NOU97855.1"/>
    </source>
</evidence>
<name>A0A972K4A5_9BACL</name>
<sequence length="74" mass="8112">MTEIVKQCVEKGILKSSTVIIDATHTPELLDQLANVVKKDDWDVIIIPELGSVGMVAAADKGERNNEKVHTLRS</sequence>
<evidence type="ECO:0000313" key="2">
    <source>
        <dbReference type="Proteomes" id="UP000641588"/>
    </source>
</evidence>
<protein>
    <submittedName>
        <fullName evidence="1">Uncharacterized protein</fullName>
    </submittedName>
</protein>
<accession>A0A972K4A5</accession>
<proteinExistence type="predicted"/>
<dbReference type="EMBL" id="WHOD01000123">
    <property type="protein sequence ID" value="NOU97855.1"/>
    <property type="molecule type" value="Genomic_DNA"/>
</dbReference>
<dbReference type="AlphaFoldDB" id="A0A972K4A5"/>
<reference evidence="1" key="1">
    <citation type="submission" date="2019-10" db="EMBL/GenBank/DDBJ databases">
        <title>Description of Paenibacillus glebae sp. nov.</title>
        <authorList>
            <person name="Carlier A."/>
            <person name="Qi S."/>
        </authorList>
    </citation>
    <scope>NUCLEOTIDE SEQUENCE</scope>
    <source>
        <strain evidence="1">LMG 31456</strain>
    </source>
</reference>
<comment type="caution">
    <text evidence="1">The sequence shown here is derived from an EMBL/GenBank/DDBJ whole genome shotgun (WGS) entry which is preliminary data.</text>
</comment>
<organism evidence="1 2">
    <name type="scientific">Paenibacillus foliorum</name>
    <dbReference type="NCBI Taxonomy" id="2654974"/>
    <lineage>
        <taxon>Bacteria</taxon>
        <taxon>Bacillati</taxon>
        <taxon>Bacillota</taxon>
        <taxon>Bacilli</taxon>
        <taxon>Bacillales</taxon>
        <taxon>Paenibacillaceae</taxon>
        <taxon>Paenibacillus</taxon>
    </lineage>
</organism>